<dbReference type="OrthoDB" id="5981855at2759"/>
<evidence type="ECO:0000256" key="5">
    <source>
        <dbReference type="ARBA" id="ARBA00023136"/>
    </source>
</evidence>
<dbReference type="PANTHER" id="PTHR45695:SF9">
    <property type="entry name" value="LEUCOKININ RECEPTOR"/>
    <property type="match status" value="1"/>
</dbReference>
<organism evidence="10 11">
    <name type="scientific">Trichoplax adhaerens</name>
    <name type="common">Trichoplax reptans</name>
    <dbReference type="NCBI Taxonomy" id="10228"/>
    <lineage>
        <taxon>Eukaryota</taxon>
        <taxon>Metazoa</taxon>
        <taxon>Placozoa</taxon>
        <taxon>Uniplacotomia</taxon>
        <taxon>Trichoplacea</taxon>
        <taxon>Trichoplacidae</taxon>
        <taxon>Trichoplax</taxon>
    </lineage>
</organism>
<dbReference type="HOGENOM" id="CLU_1850250_0_0_1"/>
<feature type="transmembrane region" description="Helical" evidence="8">
    <location>
        <begin position="119"/>
        <end position="137"/>
    </location>
</feature>
<dbReference type="STRING" id="10228.B3S5U9"/>
<feature type="non-terminal residue" evidence="10">
    <location>
        <position position="139"/>
    </location>
</feature>
<dbReference type="EMBL" id="DS985251">
    <property type="protein sequence ID" value="EDV21963.1"/>
    <property type="molecule type" value="Genomic_DNA"/>
</dbReference>
<keyword evidence="5 8" id="KW-0472">Membrane</keyword>
<dbReference type="GO" id="GO:0005886">
    <property type="term" value="C:plasma membrane"/>
    <property type="evidence" value="ECO:0000318"/>
    <property type="project" value="GO_Central"/>
</dbReference>
<evidence type="ECO:0000256" key="4">
    <source>
        <dbReference type="ARBA" id="ARBA00023040"/>
    </source>
</evidence>
<protein>
    <recommendedName>
        <fullName evidence="9">G-protein coupled receptors family 1 profile domain-containing protein</fullName>
    </recommendedName>
</protein>
<dbReference type="PRINTS" id="PR00237">
    <property type="entry name" value="GPCRRHODOPSN"/>
</dbReference>
<evidence type="ECO:0000313" key="11">
    <source>
        <dbReference type="Proteomes" id="UP000009022"/>
    </source>
</evidence>
<sequence>MVTVLKISIFLFAFAVSIIGNLSISYIVIRTRRLWTYTNIMMVNYSAVTILSVISTLLQFISDFSYNSTWPFGEFLCKITHSTFIVAVIVSAFSIILMCYARFCAFCTPLQAQPNRRQAVYCIIVIWITGISYMLPYTI</sequence>
<evidence type="ECO:0000256" key="7">
    <source>
        <dbReference type="ARBA" id="ARBA00023224"/>
    </source>
</evidence>
<evidence type="ECO:0000256" key="1">
    <source>
        <dbReference type="ARBA" id="ARBA00004141"/>
    </source>
</evidence>
<comment type="subcellular location">
    <subcellularLocation>
        <location evidence="1">Membrane</location>
        <topology evidence="1">Multi-pass membrane protein</topology>
    </subcellularLocation>
</comment>
<feature type="transmembrane region" description="Helical" evidence="8">
    <location>
        <begin position="41"/>
        <end position="62"/>
    </location>
</feature>
<gene>
    <name evidence="10" type="ORF">TRIADDRAFT_29844</name>
</gene>
<dbReference type="SUPFAM" id="SSF81321">
    <property type="entry name" value="Family A G protein-coupled receptor-like"/>
    <property type="match status" value="1"/>
</dbReference>
<dbReference type="GeneID" id="6756706"/>
<dbReference type="PhylomeDB" id="B3S5U9"/>
<dbReference type="GO" id="GO:0004930">
    <property type="term" value="F:G protein-coupled receptor activity"/>
    <property type="evidence" value="ECO:0000318"/>
    <property type="project" value="GO_Central"/>
</dbReference>
<keyword evidence="3 8" id="KW-1133">Transmembrane helix</keyword>
<dbReference type="KEGG" id="tad:TRIADDRAFT_29844"/>
<proteinExistence type="predicted"/>
<name>B3S5U9_TRIAD</name>
<keyword evidence="7" id="KW-0807">Transducer</keyword>
<keyword evidence="2 8" id="KW-0812">Transmembrane</keyword>
<dbReference type="PROSITE" id="PS50262">
    <property type="entry name" value="G_PROTEIN_RECEP_F1_2"/>
    <property type="match status" value="1"/>
</dbReference>
<dbReference type="Pfam" id="PF00001">
    <property type="entry name" value="7tm_1"/>
    <property type="match status" value="1"/>
</dbReference>
<keyword evidence="11" id="KW-1185">Reference proteome</keyword>
<dbReference type="InParanoid" id="B3S5U9"/>
<dbReference type="InterPro" id="IPR000276">
    <property type="entry name" value="GPCR_Rhodpsn"/>
</dbReference>
<keyword evidence="4" id="KW-0297">G-protein coupled receptor</keyword>
<evidence type="ECO:0000256" key="3">
    <source>
        <dbReference type="ARBA" id="ARBA00022989"/>
    </source>
</evidence>
<evidence type="ECO:0000256" key="2">
    <source>
        <dbReference type="ARBA" id="ARBA00022692"/>
    </source>
</evidence>
<evidence type="ECO:0000259" key="9">
    <source>
        <dbReference type="PROSITE" id="PS50262"/>
    </source>
</evidence>
<keyword evidence="6" id="KW-0675">Receptor</keyword>
<evidence type="ECO:0000256" key="8">
    <source>
        <dbReference type="SAM" id="Phobius"/>
    </source>
</evidence>
<reference evidence="10 11" key="1">
    <citation type="journal article" date="2008" name="Nature">
        <title>The Trichoplax genome and the nature of placozoans.</title>
        <authorList>
            <person name="Srivastava M."/>
            <person name="Begovic E."/>
            <person name="Chapman J."/>
            <person name="Putnam N.H."/>
            <person name="Hellsten U."/>
            <person name="Kawashima T."/>
            <person name="Kuo A."/>
            <person name="Mitros T."/>
            <person name="Salamov A."/>
            <person name="Carpenter M.L."/>
            <person name="Signorovitch A.Y."/>
            <person name="Moreno M.A."/>
            <person name="Kamm K."/>
            <person name="Grimwood J."/>
            <person name="Schmutz J."/>
            <person name="Shapiro H."/>
            <person name="Grigoriev I.V."/>
            <person name="Buss L.W."/>
            <person name="Schierwater B."/>
            <person name="Dellaporta S.L."/>
            <person name="Rokhsar D.S."/>
        </authorList>
    </citation>
    <scope>NUCLEOTIDE SEQUENCE [LARGE SCALE GENOMIC DNA]</scope>
    <source>
        <strain evidence="10 11">Grell-BS-1999</strain>
    </source>
</reference>
<dbReference type="CTD" id="6756706"/>
<dbReference type="PANTHER" id="PTHR45695">
    <property type="entry name" value="LEUCOKININ RECEPTOR-RELATED"/>
    <property type="match status" value="1"/>
</dbReference>
<dbReference type="GO" id="GO:0007186">
    <property type="term" value="P:G protein-coupled receptor signaling pathway"/>
    <property type="evidence" value="ECO:0000318"/>
    <property type="project" value="GO_Central"/>
</dbReference>
<evidence type="ECO:0000256" key="6">
    <source>
        <dbReference type="ARBA" id="ARBA00023170"/>
    </source>
</evidence>
<dbReference type="RefSeq" id="XP_002115600.1">
    <property type="nucleotide sequence ID" value="XM_002115564.1"/>
</dbReference>
<feature type="domain" description="G-protein coupled receptors family 1 profile" evidence="9">
    <location>
        <begin position="20"/>
        <end position="139"/>
    </location>
</feature>
<accession>B3S5U9</accession>
<feature type="transmembrane region" description="Helical" evidence="8">
    <location>
        <begin position="82"/>
        <end position="107"/>
    </location>
</feature>
<dbReference type="InterPro" id="IPR017452">
    <property type="entry name" value="GPCR_Rhodpsn_7TM"/>
</dbReference>
<dbReference type="Proteomes" id="UP000009022">
    <property type="component" value="Unassembled WGS sequence"/>
</dbReference>
<feature type="transmembrane region" description="Helical" evidence="8">
    <location>
        <begin position="6"/>
        <end position="29"/>
    </location>
</feature>
<dbReference type="eggNOG" id="KOG4219">
    <property type="taxonomic scope" value="Eukaryota"/>
</dbReference>
<dbReference type="AlphaFoldDB" id="B3S5U9"/>
<evidence type="ECO:0000313" key="10">
    <source>
        <dbReference type="EMBL" id="EDV21963.1"/>
    </source>
</evidence>
<dbReference type="Gene3D" id="1.20.1070.10">
    <property type="entry name" value="Rhodopsin 7-helix transmembrane proteins"/>
    <property type="match status" value="1"/>
</dbReference>